<reference evidence="3" key="1">
    <citation type="submission" date="2020-07" db="EMBL/GenBank/DDBJ databases">
        <authorList>
            <person name="Lin J."/>
        </authorList>
    </citation>
    <scope>NUCLEOTIDE SEQUENCE</scope>
</reference>
<proteinExistence type="predicted"/>
<dbReference type="PANTHER" id="PTHR48436:SF1">
    <property type="entry name" value="2, PUTATIVE-RELATED"/>
    <property type="match status" value="1"/>
</dbReference>
<protein>
    <submittedName>
        <fullName evidence="3">Uncharacterized protein</fullName>
    </submittedName>
</protein>
<evidence type="ECO:0000313" key="3">
    <source>
        <dbReference type="EMBL" id="CAD1817736.1"/>
    </source>
</evidence>
<feature type="compositionally biased region" description="Polar residues" evidence="1">
    <location>
        <begin position="30"/>
        <end position="49"/>
    </location>
</feature>
<dbReference type="EMBL" id="LR862138">
    <property type="protein sequence ID" value="CAD1817736.1"/>
    <property type="molecule type" value="Genomic_DNA"/>
</dbReference>
<dbReference type="AlphaFoldDB" id="A0A6V7NHI8"/>
<organism evidence="3">
    <name type="scientific">Ananas comosus var. bracteatus</name>
    <name type="common">red pineapple</name>
    <dbReference type="NCBI Taxonomy" id="296719"/>
    <lineage>
        <taxon>Eukaryota</taxon>
        <taxon>Viridiplantae</taxon>
        <taxon>Streptophyta</taxon>
        <taxon>Embryophyta</taxon>
        <taxon>Tracheophyta</taxon>
        <taxon>Spermatophyta</taxon>
        <taxon>Magnoliopsida</taxon>
        <taxon>Liliopsida</taxon>
        <taxon>Poales</taxon>
        <taxon>Bromeliaceae</taxon>
        <taxon>Bromelioideae</taxon>
        <taxon>Ananas</taxon>
    </lineage>
</organism>
<evidence type="ECO:0000256" key="1">
    <source>
        <dbReference type="SAM" id="MobiDB-lite"/>
    </source>
</evidence>
<accession>A0A6V7NHI8</accession>
<keyword evidence="2" id="KW-0812">Transmembrane</keyword>
<feature type="region of interest" description="Disordered" evidence="1">
    <location>
        <begin position="103"/>
        <end position="125"/>
    </location>
</feature>
<gene>
    <name evidence="3" type="ORF">CB5_LOCUS947</name>
</gene>
<evidence type="ECO:0000256" key="2">
    <source>
        <dbReference type="SAM" id="Phobius"/>
    </source>
</evidence>
<feature type="compositionally biased region" description="Pro residues" evidence="1">
    <location>
        <begin position="65"/>
        <end position="88"/>
    </location>
</feature>
<feature type="compositionally biased region" description="Gly residues" evidence="1">
    <location>
        <begin position="108"/>
        <end position="125"/>
    </location>
</feature>
<keyword evidence="2" id="KW-1133">Transmembrane helix</keyword>
<name>A0A6V7NHI8_ANACO</name>
<dbReference type="PANTHER" id="PTHR48436">
    <property type="entry name" value="2, PUTATIVE-RELATED"/>
    <property type="match status" value="1"/>
</dbReference>
<feature type="transmembrane region" description="Helical" evidence="2">
    <location>
        <begin position="171"/>
        <end position="190"/>
    </location>
</feature>
<sequence length="266" mass="29414">MAGESIGEEQEALFRYSASPCAAVYYVQSPSTTSHANSTHPPSDNNSAFLSPFPPRRRRRHHLCQPPPSPPPPPPRRGGRRLPPPRPLPLLLLPRLQQLLPPREEAYGGRGGSADGQFGSGGGGGRQVLRIVAGRQEEEEEEEDGGGRRSGVWRFLALDPTAPCVCILFQVMWKLAMSAAFGLLVFFLATKPKPPKVGKMEQFNLGEGVDNTGVITKILTCNCSINMEIENYSKVFGLHVHPQRWKWLLGASDLQLHRVRNRTLRL</sequence>
<dbReference type="InterPro" id="IPR055276">
    <property type="entry name" value="NHL41-like"/>
</dbReference>
<feature type="region of interest" description="Disordered" evidence="1">
    <location>
        <begin position="30"/>
        <end position="88"/>
    </location>
</feature>
<keyword evidence="2" id="KW-0472">Membrane</keyword>